<gene>
    <name evidence="7" type="ORF">HBA18_08985</name>
</gene>
<dbReference type="Proteomes" id="UP000501408">
    <property type="component" value="Chromosome 1"/>
</dbReference>
<feature type="transmembrane region" description="Helical" evidence="6">
    <location>
        <begin position="149"/>
        <end position="165"/>
    </location>
</feature>
<dbReference type="PANTHER" id="PTHR30250:SF11">
    <property type="entry name" value="O-ANTIGEN TRANSPORTER-RELATED"/>
    <property type="match status" value="1"/>
</dbReference>
<accession>A0ABX6K4L8</accession>
<keyword evidence="2" id="KW-1003">Cell membrane</keyword>
<feature type="transmembrane region" description="Helical" evidence="6">
    <location>
        <begin position="92"/>
        <end position="111"/>
    </location>
</feature>
<dbReference type="RefSeq" id="WP_167314614.1">
    <property type="nucleotide sequence ID" value="NZ_CP050266.1"/>
</dbReference>
<organism evidence="7 8">
    <name type="scientific">Salinivibrio costicola</name>
    <name type="common">Vibrio costicola</name>
    <dbReference type="NCBI Taxonomy" id="51367"/>
    <lineage>
        <taxon>Bacteria</taxon>
        <taxon>Pseudomonadati</taxon>
        <taxon>Pseudomonadota</taxon>
        <taxon>Gammaproteobacteria</taxon>
        <taxon>Vibrionales</taxon>
        <taxon>Vibrionaceae</taxon>
        <taxon>Salinivibrio</taxon>
    </lineage>
</organism>
<keyword evidence="8" id="KW-1185">Reference proteome</keyword>
<feature type="transmembrane region" description="Helical" evidence="6">
    <location>
        <begin position="117"/>
        <end position="137"/>
    </location>
</feature>
<reference evidence="7 8" key="1">
    <citation type="submission" date="2020-03" db="EMBL/GenBank/DDBJ databases">
        <title>Genome mining reveals the biosynthetic pathways of PHA and ectoines of the halophilic strain Salinivibrio costicola M318 isolated from fermented shrimp paste.</title>
        <authorList>
            <person name="Doan T.V."/>
            <person name="Tran L.T."/>
            <person name="Trieu T.A."/>
            <person name="Nguyen Q.V."/>
            <person name="Quach T.N."/>
            <person name="Phi T.Q."/>
            <person name="Kumar S."/>
        </authorList>
    </citation>
    <scope>NUCLEOTIDE SEQUENCE [LARGE SCALE GENOMIC DNA]</scope>
    <source>
        <strain evidence="7 8">M318</strain>
    </source>
</reference>
<evidence type="ECO:0000256" key="2">
    <source>
        <dbReference type="ARBA" id="ARBA00022475"/>
    </source>
</evidence>
<feature type="transmembrane region" description="Helical" evidence="6">
    <location>
        <begin position="44"/>
        <end position="62"/>
    </location>
</feature>
<feature type="transmembrane region" description="Helical" evidence="6">
    <location>
        <begin position="12"/>
        <end position="32"/>
    </location>
</feature>
<evidence type="ECO:0000256" key="3">
    <source>
        <dbReference type="ARBA" id="ARBA00022692"/>
    </source>
</evidence>
<name>A0ABX6K4L8_SALCS</name>
<evidence type="ECO:0000256" key="4">
    <source>
        <dbReference type="ARBA" id="ARBA00022989"/>
    </source>
</evidence>
<feature type="transmembrane region" description="Helical" evidence="6">
    <location>
        <begin position="283"/>
        <end position="301"/>
    </location>
</feature>
<keyword evidence="3 6" id="KW-0812">Transmembrane</keyword>
<evidence type="ECO:0000256" key="5">
    <source>
        <dbReference type="ARBA" id="ARBA00023136"/>
    </source>
</evidence>
<dbReference type="InterPro" id="IPR050833">
    <property type="entry name" value="Poly_Biosynth_Transport"/>
</dbReference>
<dbReference type="EMBL" id="CP050266">
    <property type="protein sequence ID" value="QIR06487.1"/>
    <property type="molecule type" value="Genomic_DNA"/>
</dbReference>
<dbReference type="PANTHER" id="PTHR30250">
    <property type="entry name" value="PST FAMILY PREDICTED COLANIC ACID TRANSPORTER"/>
    <property type="match status" value="1"/>
</dbReference>
<keyword evidence="5 6" id="KW-0472">Membrane</keyword>
<proteinExistence type="predicted"/>
<feature type="transmembrane region" description="Helical" evidence="6">
    <location>
        <begin position="171"/>
        <end position="193"/>
    </location>
</feature>
<dbReference type="Pfam" id="PF01943">
    <property type="entry name" value="Polysacc_synt"/>
    <property type="match status" value="1"/>
</dbReference>
<feature type="transmembrane region" description="Helical" evidence="6">
    <location>
        <begin position="378"/>
        <end position="396"/>
    </location>
</feature>
<feature type="transmembrane region" description="Helical" evidence="6">
    <location>
        <begin position="354"/>
        <end position="372"/>
    </location>
</feature>
<comment type="subcellular location">
    <subcellularLocation>
        <location evidence="1">Cell membrane</location>
        <topology evidence="1">Multi-pass membrane protein</topology>
    </subcellularLocation>
</comment>
<keyword evidence="4 6" id="KW-1133">Transmembrane helix</keyword>
<evidence type="ECO:0000313" key="7">
    <source>
        <dbReference type="EMBL" id="QIR06487.1"/>
    </source>
</evidence>
<dbReference type="InterPro" id="IPR002797">
    <property type="entry name" value="Polysacc_synth"/>
</dbReference>
<evidence type="ECO:0000256" key="6">
    <source>
        <dbReference type="SAM" id="Phobius"/>
    </source>
</evidence>
<sequence>MSNKKELVKNLISFGAIDLLGLLIPIITMPILTRALGPSQYGELLLLLTMLYFGHTIIDYGTQFTAVRKLARARGQNNSVNSIYSDTQSLRIILCALYLTGISLYCLFLSLDNMLNYVLAAGSFYLIGYTLTSAWFFQGIGSVEQLMKVSLTAKSINLIVIVFFVSEPKDLNIAIAATCLPMFFSGIFLAAYAHQRYKLSLPKFNNLSISLREGGNVFLGLLAPNLYNAIPTIALGTIFPASEFANFAIASRLASVIVTIQEVLAKSVYPILARVKESQVNKLLLANGLVSLVPIIVLYFLGEWILNTFLGRGFEGVNKYLVIFSIGVLFIGLSNAFSKGYFLPNGLDNVYRDVSLRISLISAILCACSIYQFGLLGAAISILLARFLFFADYLIAYRRLIKRQRRVFKPIFKSSEKEK</sequence>
<feature type="transmembrane region" description="Helical" evidence="6">
    <location>
        <begin position="321"/>
        <end position="342"/>
    </location>
</feature>
<evidence type="ECO:0000313" key="8">
    <source>
        <dbReference type="Proteomes" id="UP000501408"/>
    </source>
</evidence>
<evidence type="ECO:0000256" key="1">
    <source>
        <dbReference type="ARBA" id="ARBA00004651"/>
    </source>
</evidence>
<protein>
    <submittedName>
        <fullName evidence="7">Oligosaccharide flippase family protein</fullName>
    </submittedName>
</protein>